<feature type="region of interest" description="Disordered" evidence="1">
    <location>
        <begin position="22"/>
        <end position="136"/>
    </location>
</feature>
<accession>A0A5C3NTL5</accession>
<feature type="non-terminal residue" evidence="2">
    <location>
        <position position="136"/>
    </location>
</feature>
<reference evidence="2 3" key="1">
    <citation type="journal article" date="2019" name="Nat. Ecol. Evol.">
        <title>Megaphylogeny resolves global patterns of mushroom evolution.</title>
        <authorList>
            <person name="Varga T."/>
            <person name="Krizsan K."/>
            <person name="Foldi C."/>
            <person name="Dima B."/>
            <person name="Sanchez-Garcia M."/>
            <person name="Sanchez-Ramirez S."/>
            <person name="Szollosi G.J."/>
            <person name="Szarkandi J.G."/>
            <person name="Papp V."/>
            <person name="Albert L."/>
            <person name="Andreopoulos W."/>
            <person name="Angelini C."/>
            <person name="Antonin V."/>
            <person name="Barry K.W."/>
            <person name="Bougher N.L."/>
            <person name="Buchanan P."/>
            <person name="Buyck B."/>
            <person name="Bense V."/>
            <person name="Catcheside P."/>
            <person name="Chovatia M."/>
            <person name="Cooper J."/>
            <person name="Damon W."/>
            <person name="Desjardin D."/>
            <person name="Finy P."/>
            <person name="Geml J."/>
            <person name="Haridas S."/>
            <person name="Hughes K."/>
            <person name="Justo A."/>
            <person name="Karasinski D."/>
            <person name="Kautmanova I."/>
            <person name="Kiss B."/>
            <person name="Kocsube S."/>
            <person name="Kotiranta H."/>
            <person name="LaButti K.M."/>
            <person name="Lechner B.E."/>
            <person name="Liimatainen K."/>
            <person name="Lipzen A."/>
            <person name="Lukacs Z."/>
            <person name="Mihaltcheva S."/>
            <person name="Morgado L.N."/>
            <person name="Niskanen T."/>
            <person name="Noordeloos M.E."/>
            <person name="Ohm R.A."/>
            <person name="Ortiz-Santana B."/>
            <person name="Ovrebo C."/>
            <person name="Racz N."/>
            <person name="Riley R."/>
            <person name="Savchenko A."/>
            <person name="Shiryaev A."/>
            <person name="Soop K."/>
            <person name="Spirin V."/>
            <person name="Szebenyi C."/>
            <person name="Tomsovsky M."/>
            <person name="Tulloss R.E."/>
            <person name="Uehling J."/>
            <person name="Grigoriev I.V."/>
            <person name="Vagvolgyi C."/>
            <person name="Papp T."/>
            <person name="Martin F.M."/>
            <person name="Miettinen O."/>
            <person name="Hibbett D.S."/>
            <person name="Nagy L.G."/>
        </authorList>
    </citation>
    <scope>NUCLEOTIDE SEQUENCE [LARGE SCALE GENOMIC DNA]</scope>
    <source>
        <strain evidence="2 3">HHB13444</strain>
    </source>
</reference>
<evidence type="ECO:0000313" key="3">
    <source>
        <dbReference type="Proteomes" id="UP000308197"/>
    </source>
</evidence>
<evidence type="ECO:0000313" key="2">
    <source>
        <dbReference type="EMBL" id="TFK79907.1"/>
    </source>
</evidence>
<name>A0A5C3NTL5_9APHY</name>
<protein>
    <submittedName>
        <fullName evidence="2">Uncharacterized protein</fullName>
    </submittedName>
</protein>
<organism evidence="2 3">
    <name type="scientific">Polyporus arcularius HHB13444</name>
    <dbReference type="NCBI Taxonomy" id="1314778"/>
    <lineage>
        <taxon>Eukaryota</taxon>
        <taxon>Fungi</taxon>
        <taxon>Dikarya</taxon>
        <taxon>Basidiomycota</taxon>
        <taxon>Agaricomycotina</taxon>
        <taxon>Agaricomycetes</taxon>
        <taxon>Polyporales</taxon>
        <taxon>Polyporaceae</taxon>
        <taxon>Polyporus</taxon>
    </lineage>
</organism>
<proteinExistence type="predicted"/>
<dbReference type="InParanoid" id="A0A5C3NTL5"/>
<dbReference type="Proteomes" id="UP000308197">
    <property type="component" value="Unassembled WGS sequence"/>
</dbReference>
<keyword evidence="3" id="KW-1185">Reference proteome</keyword>
<sequence>MSYLFPTVNATSQGFVSLTRGSTLGQQTTSAPSVPRAPSTPVRSTAPPLPKDDSPMSIDRTSRRSSRAQSPMDEILSSATYAAMHAPTTYTYTPTRDADAPMASTHTPARDEDAPATSYAPTRDADAPATSTYTPT</sequence>
<dbReference type="EMBL" id="ML211898">
    <property type="protein sequence ID" value="TFK79907.1"/>
    <property type="molecule type" value="Genomic_DNA"/>
</dbReference>
<gene>
    <name evidence="2" type="ORF">K466DRAFT_569966</name>
</gene>
<evidence type="ECO:0000256" key="1">
    <source>
        <dbReference type="SAM" id="MobiDB-lite"/>
    </source>
</evidence>
<dbReference type="AlphaFoldDB" id="A0A5C3NTL5"/>
<feature type="compositionally biased region" description="Polar residues" evidence="1">
    <location>
        <begin position="22"/>
        <end position="32"/>
    </location>
</feature>